<accession>A0A0F8A3X0</accession>
<keyword evidence="4 8" id="KW-0805">Transcription regulation</keyword>
<keyword evidence="6 8" id="KW-0539">Nucleus</keyword>
<evidence type="ECO:0000256" key="1">
    <source>
        <dbReference type="ARBA" id="ARBA00004123"/>
    </source>
</evidence>
<comment type="function">
    <text evidence="8">Component of the Mediator complex, a coactivator involved in the regulated transcription of nearly all RNA polymerase II-dependent genes. Mediator functions as a bridge to convey information from gene-specific regulatory proteins to the basal RNA polymerase II transcription machinery. Mediator is recruited to promoters by direct interactions with regulatory proteins and serves as a scaffold for the assembly of a functional preinitiation complex with RNA polymerase II and the general transcription factors.</text>
</comment>
<evidence type="ECO:0000256" key="7">
    <source>
        <dbReference type="ARBA" id="ARBA00032014"/>
    </source>
</evidence>
<dbReference type="PANTHER" id="PTHR13114:SF7">
    <property type="entry name" value="MEDIATOR OF RNA POLYMERASE II TRANSCRIPTION SUBUNIT 17"/>
    <property type="match status" value="1"/>
</dbReference>
<evidence type="ECO:0000256" key="2">
    <source>
        <dbReference type="ARBA" id="ARBA00005635"/>
    </source>
</evidence>
<dbReference type="GO" id="GO:0070847">
    <property type="term" value="C:core mediator complex"/>
    <property type="evidence" value="ECO:0007669"/>
    <property type="project" value="TreeGrafter"/>
</dbReference>
<dbReference type="GO" id="GO:0003712">
    <property type="term" value="F:transcription coregulator activity"/>
    <property type="evidence" value="ECO:0007669"/>
    <property type="project" value="InterPro"/>
</dbReference>
<dbReference type="InterPro" id="IPR019313">
    <property type="entry name" value="Mediator_Med17"/>
</dbReference>
<evidence type="ECO:0000256" key="6">
    <source>
        <dbReference type="ARBA" id="ARBA00023242"/>
    </source>
</evidence>
<dbReference type="EMBL" id="KQ030545">
    <property type="protein sequence ID" value="KJZ72564.1"/>
    <property type="molecule type" value="Genomic_DNA"/>
</dbReference>
<evidence type="ECO:0000313" key="10">
    <source>
        <dbReference type="Proteomes" id="UP000054481"/>
    </source>
</evidence>
<keyword evidence="5 8" id="KW-0804">Transcription</keyword>
<sequence length="634" mass="69055">MAPNDGQPLSLRPFPVADKDPKNLAEFIARVNAQPGGFRDVTEAKLQDEIKASGHVDAAIIDHDDVDMADAGDDDDAPAKDPAVARMEVLKNVDIASNIAMLTLDSLSLLLSKQNPTTASLTLSQQLREMVGIGTLGADRLDEPNTIEAKTRDLEQVATGWTLLEINKTRDAAEEASALLDREVEIESKYWEDVMAVKKAGWSMCRVPQERHTLGVRFGFSEASPEFKSNGLAAMRRGEDGSVELDLGRLGGVSEGLVVTYRRGDEVVGQSVPKRRSDDNPCLEARVLEARNTIFSQELWHELMREARTLAAYDVRLEGSRLICHIDQATSITMELLALESCPAPNDALPENSAAEAISESLHILLTHAHRFNELIRTRPLPPHVARSRGQQTYALLRPILARIKSLLSIRSCTRLVGSMSKSLRAAGFASSFTLRTAELSVADNGPGGGGANQPSGAQTLVHSMLQPLEFNTDFTILSDTTLTIRSRTITFPVTTTFYHVSLPPSSPLHAVAAPYADGYPDLSGLSDYLHTTIARVAWRHLLADPVSTLRPDQWTLSVAGTSICDVATETVEMRLSVQQQHDYARAALCLNSTVAVDQNPDQRAWRWLSEPDAGGERRPLAGVVAEVVAKSPS</sequence>
<comment type="similarity">
    <text evidence="2 8">Belongs to the Mediator complex subunit 17 family.</text>
</comment>
<dbReference type="Proteomes" id="UP000054481">
    <property type="component" value="Unassembled WGS sequence"/>
</dbReference>
<evidence type="ECO:0000256" key="5">
    <source>
        <dbReference type="ARBA" id="ARBA00023163"/>
    </source>
</evidence>
<name>A0A0F8A3X0_9HYPO</name>
<evidence type="ECO:0000313" key="9">
    <source>
        <dbReference type="EMBL" id="KJZ72564.1"/>
    </source>
</evidence>
<evidence type="ECO:0000256" key="3">
    <source>
        <dbReference type="ARBA" id="ARBA00019610"/>
    </source>
</evidence>
<dbReference type="GO" id="GO:0006357">
    <property type="term" value="P:regulation of transcription by RNA polymerase II"/>
    <property type="evidence" value="ECO:0007669"/>
    <property type="project" value="InterPro"/>
</dbReference>
<evidence type="ECO:0000256" key="8">
    <source>
        <dbReference type="RuleBase" id="RU364140"/>
    </source>
</evidence>
<dbReference type="PANTHER" id="PTHR13114">
    <property type="entry name" value="MEDIATOR OF RNA POLYMERASE II TRANSCRIPTION SUBUNIT 17"/>
    <property type="match status" value="1"/>
</dbReference>
<keyword evidence="8" id="KW-0010">Activator</keyword>
<comment type="subunit">
    <text evidence="8">Component of the Mediator complex.</text>
</comment>
<dbReference type="AlphaFoldDB" id="A0A0F8A3X0"/>
<dbReference type="Pfam" id="PF10156">
    <property type="entry name" value="Med17"/>
    <property type="match status" value="1"/>
</dbReference>
<comment type="subcellular location">
    <subcellularLocation>
        <location evidence="1 8">Nucleus</location>
    </subcellularLocation>
</comment>
<dbReference type="GO" id="GO:0016592">
    <property type="term" value="C:mediator complex"/>
    <property type="evidence" value="ECO:0007669"/>
    <property type="project" value="InterPro"/>
</dbReference>
<reference evidence="9 10" key="1">
    <citation type="journal article" date="2014" name="Genome Biol. Evol.">
        <title>Comparative genomics and transcriptomics analyses reveal divergent lifestyle features of nematode endoparasitic fungus Hirsutella minnesotensis.</title>
        <authorList>
            <person name="Lai Y."/>
            <person name="Liu K."/>
            <person name="Zhang X."/>
            <person name="Zhang X."/>
            <person name="Li K."/>
            <person name="Wang N."/>
            <person name="Shu C."/>
            <person name="Wu Y."/>
            <person name="Wang C."/>
            <person name="Bushley K.E."/>
            <person name="Xiang M."/>
            <person name="Liu X."/>
        </authorList>
    </citation>
    <scope>NUCLEOTIDE SEQUENCE [LARGE SCALE GENOMIC DNA]</scope>
    <source>
        <strain evidence="9 10">3608</strain>
    </source>
</reference>
<gene>
    <name evidence="8" type="primary">MED17</name>
    <name evidence="9" type="ORF">HIM_08088</name>
</gene>
<evidence type="ECO:0000256" key="4">
    <source>
        <dbReference type="ARBA" id="ARBA00023015"/>
    </source>
</evidence>
<dbReference type="Gene3D" id="6.10.250.2620">
    <property type="match status" value="1"/>
</dbReference>
<keyword evidence="10" id="KW-1185">Reference proteome</keyword>
<proteinExistence type="inferred from homology"/>
<organism evidence="9 10">
    <name type="scientific">Hirsutella minnesotensis 3608</name>
    <dbReference type="NCBI Taxonomy" id="1043627"/>
    <lineage>
        <taxon>Eukaryota</taxon>
        <taxon>Fungi</taxon>
        <taxon>Dikarya</taxon>
        <taxon>Ascomycota</taxon>
        <taxon>Pezizomycotina</taxon>
        <taxon>Sordariomycetes</taxon>
        <taxon>Hypocreomycetidae</taxon>
        <taxon>Hypocreales</taxon>
        <taxon>Ophiocordycipitaceae</taxon>
        <taxon>Hirsutella</taxon>
    </lineage>
</organism>
<protein>
    <recommendedName>
        <fullName evidence="3 8">Mediator of RNA polymerase II transcription subunit 17</fullName>
    </recommendedName>
    <alternativeName>
        <fullName evidence="7 8">Mediator complex subunit 17</fullName>
    </alternativeName>
</protein>
<dbReference type="OrthoDB" id="5319830at2759"/>